<gene>
    <name evidence="3" type="ORF">MONBRDRAFT_24973</name>
</gene>
<feature type="compositionally biased region" description="Low complexity" evidence="1">
    <location>
        <begin position="638"/>
        <end position="647"/>
    </location>
</feature>
<dbReference type="STRING" id="81824.A9UYB1"/>
<feature type="region of interest" description="Disordered" evidence="1">
    <location>
        <begin position="430"/>
        <end position="453"/>
    </location>
</feature>
<dbReference type="PROSITE" id="PS50010">
    <property type="entry name" value="DH_2"/>
    <property type="match status" value="1"/>
</dbReference>
<feature type="compositionally biased region" description="Polar residues" evidence="1">
    <location>
        <begin position="648"/>
        <end position="657"/>
    </location>
</feature>
<dbReference type="GeneID" id="5890556"/>
<feature type="compositionally biased region" description="Low complexity" evidence="1">
    <location>
        <begin position="493"/>
        <end position="504"/>
    </location>
</feature>
<proteinExistence type="predicted"/>
<accession>A9UYB1</accession>
<feature type="region of interest" description="Disordered" evidence="1">
    <location>
        <begin position="1"/>
        <end position="74"/>
    </location>
</feature>
<reference evidence="3 4" key="1">
    <citation type="journal article" date="2008" name="Nature">
        <title>The genome of the choanoflagellate Monosiga brevicollis and the origin of metazoans.</title>
        <authorList>
            <consortium name="JGI Sequencing"/>
            <person name="King N."/>
            <person name="Westbrook M.J."/>
            <person name="Young S.L."/>
            <person name="Kuo A."/>
            <person name="Abedin M."/>
            <person name="Chapman J."/>
            <person name="Fairclough S."/>
            <person name="Hellsten U."/>
            <person name="Isogai Y."/>
            <person name="Letunic I."/>
            <person name="Marr M."/>
            <person name="Pincus D."/>
            <person name="Putnam N."/>
            <person name="Rokas A."/>
            <person name="Wright K.J."/>
            <person name="Zuzow R."/>
            <person name="Dirks W."/>
            <person name="Good M."/>
            <person name="Goodstein D."/>
            <person name="Lemons D."/>
            <person name="Li W."/>
            <person name="Lyons J.B."/>
            <person name="Morris A."/>
            <person name="Nichols S."/>
            <person name="Richter D.J."/>
            <person name="Salamov A."/>
            <person name="Bork P."/>
            <person name="Lim W.A."/>
            <person name="Manning G."/>
            <person name="Miller W.T."/>
            <person name="McGinnis W."/>
            <person name="Shapiro H."/>
            <person name="Tjian R."/>
            <person name="Grigoriev I.V."/>
            <person name="Rokhsar D."/>
        </authorList>
    </citation>
    <scope>NUCLEOTIDE SEQUENCE [LARGE SCALE GENOMIC DNA]</scope>
    <source>
        <strain evidence="4">MX1 / ATCC 50154</strain>
    </source>
</reference>
<sequence>MADTETPPSTPTAGAGGESTATIPAIDASPESGTEPEPDAGSLEPTRSTTDSPVAKPLGMSASRPPSEMTLPTFMPLDCALPNTAPVSASDTRRWSVNLPAWMKMGRRKATSELLATEEQYVNDLDVLVNEYMTALPAELVSDEEILLIFINLPALLAFHQQFLSDMVTASTDPKGVKLAQLILDKVEELTEHYQRYCGDHSRSITALVTKLQSQKSFQVLLNLKQSQLNRPLALKDDLLKPVQRVMRYHLLLGEQLKQSRPEEPGYASLSLAVDAMKKMALDINTHARLVHLMRLEHGDIHIARTIPLRDRLSSLACDYAQLGELRDEISDVVFYPEGKDRGKGSTRWLIFFSKAILSLKAREGTDLSVKEMYDLGMHFASFADRHSLRMSNGDGNTADAPLYVARNFDLADRLAWLCQPEKLPVAIPSPHRGKAKRWLTGRDRLPSSSAKGEAAKAVLVAKQLDQQRERAMSLEAATLLSTLASGGGRKPSSTASSLSGSATRPLSLMVTSSTSPRPSISNSDSIALEAEESTTDDYAIGDYLDTQERLRQAVAELQAELDDQSTAMRELLDDLAQARKDLALANASSNGDNNTAASSGPATPHTGSTAPTLLDSASAAVVDLLLKQDAEQIQQLRRQQRQMQRQNTTLQAQADATKTEKDELSAQNTVLEERVAELEAQQAAREAELEARDQEIARLREQVTASAAQLAAAEQARTTLQQNVSKLEARNQELRREVADEFAKREHTSLDSQAELSASRAELSASQEKILQLESQLQVGCSKSFDDAGETATRLHSLALYSHLSVSKQSILTQSNA</sequence>
<dbReference type="PANTHER" id="PTHR45924">
    <property type="entry name" value="FI17866P1"/>
    <property type="match status" value="1"/>
</dbReference>
<evidence type="ECO:0000259" key="2">
    <source>
        <dbReference type="PROSITE" id="PS50010"/>
    </source>
</evidence>
<dbReference type="RefSeq" id="XP_001745412.1">
    <property type="nucleotide sequence ID" value="XM_001745360.1"/>
</dbReference>
<dbReference type="GO" id="GO:0031267">
    <property type="term" value="F:small GTPase binding"/>
    <property type="evidence" value="ECO:0000318"/>
    <property type="project" value="GO_Central"/>
</dbReference>
<dbReference type="eggNOG" id="KOG3518">
    <property type="taxonomic scope" value="Eukaryota"/>
</dbReference>
<feature type="region of interest" description="Disordered" evidence="1">
    <location>
        <begin position="587"/>
        <end position="613"/>
    </location>
</feature>
<organism evidence="3 4">
    <name type="scientific">Monosiga brevicollis</name>
    <name type="common">Choanoflagellate</name>
    <dbReference type="NCBI Taxonomy" id="81824"/>
    <lineage>
        <taxon>Eukaryota</taxon>
        <taxon>Choanoflagellata</taxon>
        <taxon>Craspedida</taxon>
        <taxon>Salpingoecidae</taxon>
        <taxon>Monosiga</taxon>
    </lineage>
</organism>
<protein>
    <recommendedName>
        <fullName evidence="2">DH domain-containing protein</fullName>
    </recommendedName>
</protein>
<feature type="region of interest" description="Disordered" evidence="1">
    <location>
        <begin position="485"/>
        <end position="525"/>
    </location>
</feature>
<dbReference type="CDD" id="cd00160">
    <property type="entry name" value="RhoGEF"/>
    <property type="match status" value="1"/>
</dbReference>
<dbReference type="Proteomes" id="UP000001357">
    <property type="component" value="Unassembled WGS sequence"/>
</dbReference>
<evidence type="ECO:0000313" key="3">
    <source>
        <dbReference type="EMBL" id="EDQ89990.1"/>
    </source>
</evidence>
<dbReference type="SMART" id="SM00325">
    <property type="entry name" value="RhoGEF"/>
    <property type="match status" value="1"/>
</dbReference>
<dbReference type="Gene3D" id="1.20.900.10">
    <property type="entry name" value="Dbl homology (DH) domain"/>
    <property type="match status" value="1"/>
</dbReference>
<feature type="region of interest" description="Disordered" evidence="1">
    <location>
        <begin position="638"/>
        <end position="666"/>
    </location>
</feature>
<dbReference type="InterPro" id="IPR000219">
    <property type="entry name" value="DH_dom"/>
</dbReference>
<evidence type="ECO:0000313" key="4">
    <source>
        <dbReference type="Proteomes" id="UP000001357"/>
    </source>
</evidence>
<feature type="compositionally biased region" description="Polar residues" evidence="1">
    <location>
        <begin position="587"/>
        <end position="612"/>
    </location>
</feature>
<dbReference type="GO" id="GO:0005085">
    <property type="term" value="F:guanyl-nucleotide exchange factor activity"/>
    <property type="evidence" value="ECO:0000318"/>
    <property type="project" value="GO_Central"/>
</dbReference>
<dbReference type="EMBL" id="CH991549">
    <property type="protein sequence ID" value="EDQ89990.1"/>
    <property type="molecule type" value="Genomic_DNA"/>
</dbReference>
<feature type="domain" description="DH" evidence="2">
    <location>
        <begin position="106"/>
        <end position="287"/>
    </location>
</feature>
<dbReference type="InterPro" id="IPR035899">
    <property type="entry name" value="DBL_dom_sf"/>
</dbReference>
<name>A9UYB1_MONBE</name>
<dbReference type="KEGG" id="mbr:MONBRDRAFT_24973"/>
<dbReference type="AlphaFoldDB" id="A9UYB1"/>
<dbReference type="PANTHER" id="PTHR45924:SF2">
    <property type="entry name" value="FI17866P1"/>
    <property type="match status" value="1"/>
</dbReference>
<dbReference type="SUPFAM" id="SSF48065">
    <property type="entry name" value="DBL homology domain (DH-domain)"/>
    <property type="match status" value="1"/>
</dbReference>
<evidence type="ECO:0000256" key="1">
    <source>
        <dbReference type="SAM" id="MobiDB-lite"/>
    </source>
</evidence>
<keyword evidence="4" id="KW-1185">Reference proteome</keyword>
<dbReference type="Pfam" id="PF00621">
    <property type="entry name" value="RhoGEF"/>
    <property type="match status" value="1"/>
</dbReference>
<feature type="compositionally biased region" description="Low complexity" evidence="1">
    <location>
        <begin position="512"/>
        <end position="525"/>
    </location>
</feature>
<dbReference type="OMA" id="LEAHASM"/>
<dbReference type="InParanoid" id="A9UYB1"/>